<sequence length="655" mass="72223">MERESRHGFWRCFVCTHDNNNSLSSCYICGVLRGLSNGLKNKALSIKENTTSVMAKALFVGMPHQSAEVSSFSDVLLKNNNPSESRTKASLVNLQETFLSSNSKHSFTIVPFRFDTLSPDDIVSLGRKEPKALPVSSLRSSDKKEAVKILPEHEEPETSSTGSAQLNEIQINKSSVSDKESEMLVRNLHHLKLEKSIHNIKKVISPNQYKPEKWILSEQEQEIMSQLSITIIGHVDSGKSTLSGRLLHLLGRISKKEMHKYQKEAKEMGKGSFAFAWAMDETAEERKRGITMTVAIAYFESKRFRVVLLDSPGHRDFIPNMISGATQADAAILVVDASNGSFEAGMGFHDVGQTKEHAELIRSFGVEQIIVAVNKMDTVGYSQERFDYIKFQLASFLRSCGFKEKLITWIPLSVMENQNLVNLASDDQLSWYHGHCLLDAIDSLYPPERDVLKPLLLPVCDVLSSHSLGQVAACGKLEAGAIRHGSKVLVMPSGDLATVRSIERDSQACISARAGDHVAVSLLGMDVSNLMPGGVLCHPGFPVTVASILELKIHVLDIKMPILTGSHVEFHIHHVKEAARVAKIVSLINQKKLKSKSAPRLLTARQNAIIEVSLDRPVCVEEFSSCRALGRAFLRASGSTIAVGIVTRIIAVDQQ</sequence>
<dbReference type="Pfam" id="PF22594">
    <property type="entry name" value="GTP-eEF1A_C"/>
    <property type="match status" value="1"/>
</dbReference>
<dbReference type="Gene3D" id="2.40.30.10">
    <property type="entry name" value="Translation factors"/>
    <property type="match status" value="2"/>
</dbReference>
<dbReference type="PRINTS" id="PR00315">
    <property type="entry name" value="ELONGATNFCT"/>
</dbReference>
<dbReference type="Proteomes" id="UP001418222">
    <property type="component" value="Unassembled WGS sequence"/>
</dbReference>
<keyword evidence="13" id="KW-1185">Reference proteome</keyword>
<gene>
    <name evidence="12" type="primary">TEF-C</name>
    <name evidence="12" type="ORF">KSP39_PZI008631</name>
</gene>
<reference evidence="12 13" key="1">
    <citation type="journal article" date="2022" name="Nat. Plants">
        <title>Genomes of leafy and leafless Platanthera orchids illuminate the evolution of mycoheterotrophy.</title>
        <authorList>
            <person name="Li M.H."/>
            <person name="Liu K.W."/>
            <person name="Li Z."/>
            <person name="Lu H.C."/>
            <person name="Ye Q.L."/>
            <person name="Zhang D."/>
            <person name="Wang J.Y."/>
            <person name="Li Y.F."/>
            <person name="Zhong Z.M."/>
            <person name="Liu X."/>
            <person name="Yu X."/>
            <person name="Liu D.K."/>
            <person name="Tu X.D."/>
            <person name="Liu B."/>
            <person name="Hao Y."/>
            <person name="Liao X.Y."/>
            <person name="Jiang Y.T."/>
            <person name="Sun W.H."/>
            <person name="Chen J."/>
            <person name="Chen Y.Q."/>
            <person name="Ai Y."/>
            <person name="Zhai J.W."/>
            <person name="Wu S.S."/>
            <person name="Zhou Z."/>
            <person name="Hsiao Y.Y."/>
            <person name="Wu W.L."/>
            <person name="Chen Y.Y."/>
            <person name="Lin Y.F."/>
            <person name="Hsu J.L."/>
            <person name="Li C.Y."/>
            <person name="Wang Z.W."/>
            <person name="Zhao X."/>
            <person name="Zhong W.Y."/>
            <person name="Ma X.K."/>
            <person name="Ma L."/>
            <person name="Huang J."/>
            <person name="Chen G.Z."/>
            <person name="Huang M.Z."/>
            <person name="Huang L."/>
            <person name="Peng D.H."/>
            <person name="Luo Y.B."/>
            <person name="Zou S.Q."/>
            <person name="Chen S.P."/>
            <person name="Lan S."/>
            <person name="Tsai W.C."/>
            <person name="Van de Peer Y."/>
            <person name="Liu Z.J."/>
        </authorList>
    </citation>
    <scope>NUCLEOTIDE SEQUENCE [LARGE SCALE GENOMIC DNA]</scope>
    <source>
        <strain evidence="12">Lor287</strain>
    </source>
</reference>
<dbReference type="CDD" id="cd04093">
    <property type="entry name" value="HBS1_C_III"/>
    <property type="match status" value="1"/>
</dbReference>
<comment type="subcellular location">
    <subcellularLocation>
        <location evidence="2">Cytoplasm</location>
    </subcellularLocation>
</comment>
<dbReference type="GO" id="GO:0008270">
    <property type="term" value="F:zinc ion binding"/>
    <property type="evidence" value="ECO:0007669"/>
    <property type="project" value="UniProtKB-KW"/>
</dbReference>
<evidence type="ECO:0000313" key="13">
    <source>
        <dbReference type="Proteomes" id="UP001418222"/>
    </source>
</evidence>
<name>A0AAP0BNM3_9ASPA</name>
<accession>A0AAP0BNM3</accession>
<keyword evidence="12" id="KW-0251">Elongation factor</keyword>
<keyword evidence="5" id="KW-0479">Metal-binding</keyword>
<feature type="compositionally biased region" description="Basic and acidic residues" evidence="10">
    <location>
        <begin position="144"/>
        <end position="153"/>
    </location>
</feature>
<feature type="region of interest" description="Disordered" evidence="10">
    <location>
        <begin position="144"/>
        <end position="169"/>
    </location>
</feature>
<evidence type="ECO:0000256" key="6">
    <source>
        <dbReference type="ARBA" id="ARBA00022741"/>
    </source>
</evidence>
<keyword evidence="4" id="KW-0963">Cytoplasm</keyword>
<dbReference type="PROSITE" id="PS51722">
    <property type="entry name" value="G_TR_2"/>
    <property type="match status" value="1"/>
</dbReference>
<keyword evidence="8" id="KW-0862">Zinc</keyword>
<dbReference type="AlphaFoldDB" id="A0AAP0BNM3"/>
<dbReference type="InterPro" id="IPR009000">
    <property type="entry name" value="Transl_B-barrel_sf"/>
</dbReference>
<keyword evidence="6" id="KW-0547">Nucleotide-binding</keyword>
<evidence type="ECO:0000256" key="9">
    <source>
        <dbReference type="ARBA" id="ARBA00023134"/>
    </source>
</evidence>
<dbReference type="InterPro" id="IPR050100">
    <property type="entry name" value="TRAFAC_GTPase_members"/>
</dbReference>
<dbReference type="FunFam" id="2.40.30.10:FF:000060">
    <property type="entry name" value="elongation factor 1-alpha isoform X4"/>
    <property type="match status" value="1"/>
</dbReference>
<dbReference type="SUPFAM" id="SSF50465">
    <property type="entry name" value="EF-Tu/eEF-1alpha/eIF2-gamma C-terminal domain"/>
    <property type="match status" value="1"/>
</dbReference>
<dbReference type="GO" id="GO:0005737">
    <property type="term" value="C:cytoplasm"/>
    <property type="evidence" value="ECO:0007669"/>
    <property type="project" value="UniProtKB-SubCell"/>
</dbReference>
<evidence type="ECO:0000256" key="10">
    <source>
        <dbReference type="SAM" id="MobiDB-lite"/>
    </source>
</evidence>
<evidence type="ECO:0000256" key="4">
    <source>
        <dbReference type="ARBA" id="ARBA00022490"/>
    </source>
</evidence>
<evidence type="ECO:0000256" key="5">
    <source>
        <dbReference type="ARBA" id="ARBA00022723"/>
    </source>
</evidence>
<feature type="domain" description="Tr-type G" evidence="11">
    <location>
        <begin position="224"/>
        <end position="455"/>
    </location>
</feature>
<dbReference type="Pfam" id="PF00009">
    <property type="entry name" value="GTP_EFTU"/>
    <property type="match status" value="1"/>
</dbReference>
<comment type="similarity">
    <text evidence="3">Belongs to the TRAFAC class translation factor GTPase superfamily. Classic translation factor GTPase family. EF-Tu/EF-1A subfamily.</text>
</comment>
<dbReference type="PANTHER" id="PTHR23115">
    <property type="entry name" value="TRANSLATION FACTOR"/>
    <property type="match status" value="1"/>
</dbReference>
<dbReference type="FunFam" id="3.40.50.300:FF:001277">
    <property type="entry name" value="Elongation factor 1 alpha-like protein"/>
    <property type="match status" value="1"/>
</dbReference>
<comment type="function">
    <text evidence="1">This protein promotes the GTP-dependent binding of aminoacyl-tRNA to the A-site of ribosomes during protein biosynthesis.</text>
</comment>
<protein>
    <submittedName>
        <fullName evidence="12">Elongation factor 1-alpha C</fullName>
    </submittedName>
</protein>
<keyword evidence="9" id="KW-0342">GTP-binding</keyword>
<dbReference type="CDD" id="cd01883">
    <property type="entry name" value="EF1_alpha"/>
    <property type="match status" value="1"/>
</dbReference>
<dbReference type="InterPro" id="IPR027417">
    <property type="entry name" value="P-loop_NTPase"/>
</dbReference>
<dbReference type="Gene3D" id="3.40.50.300">
    <property type="entry name" value="P-loop containing nucleotide triphosphate hydrolases"/>
    <property type="match status" value="1"/>
</dbReference>
<dbReference type="InterPro" id="IPR009001">
    <property type="entry name" value="Transl_elong_EF1A/Init_IF2_C"/>
</dbReference>
<evidence type="ECO:0000259" key="11">
    <source>
        <dbReference type="PROSITE" id="PS51722"/>
    </source>
</evidence>
<keyword evidence="7" id="KW-0863">Zinc-finger</keyword>
<evidence type="ECO:0000313" key="12">
    <source>
        <dbReference type="EMBL" id="KAK8944538.1"/>
    </source>
</evidence>
<feature type="compositionally biased region" description="Polar residues" evidence="10">
    <location>
        <begin position="158"/>
        <end position="169"/>
    </location>
</feature>
<evidence type="ECO:0000256" key="2">
    <source>
        <dbReference type="ARBA" id="ARBA00004496"/>
    </source>
</evidence>
<dbReference type="GO" id="GO:0005525">
    <property type="term" value="F:GTP binding"/>
    <property type="evidence" value="ECO:0007669"/>
    <property type="project" value="UniProtKB-KW"/>
</dbReference>
<comment type="caution">
    <text evidence="12">The sequence shown here is derived from an EMBL/GenBank/DDBJ whole genome shotgun (WGS) entry which is preliminary data.</text>
</comment>
<dbReference type="PROSITE" id="PS01358">
    <property type="entry name" value="ZF_RANBP2_1"/>
    <property type="match status" value="1"/>
</dbReference>
<evidence type="ECO:0000256" key="7">
    <source>
        <dbReference type="ARBA" id="ARBA00022771"/>
    </source>
</evidence>
<dbReference type="InterPro" id="IPR054696">
    <property type="entry name" value="GTP-eEF1A_C"/>
</dbReference>
<dbReference type="SUPFAM" id="SSF52540">
    <property type="entry name" value="P-loop containing nucleoside triphosphate hydrolases"/>
    <property type="match status" value="1"/>
</dbReference>
<dbReference type="GO" id="GO:0003924">
    <property type="term" value="F:GTPase activity"/>
    <property type="evidence" value="ECO:0007669"/>
    <property type="project" value="InterPro"/>
</dbReference>
<dbReference type="SUPFAM" id="SSF50447">
    <property type="entry name" value="Translation proteins"/>
    <property type="match status" value="1"/>
</dbReference>
<organism evidence="12 13">
    <name type="scientific">Platanthera zijinensis</name>
    <dbReference type="NCBI Taxonomy" id="2320716"/>
    <lineage>
        <taxon>Eukaryota</taxon>
        <taxon>Viridiplantae</taxon>
        <taxon>Streptophyta</taxon>
        <taxon>Embryophyta</taxon>
        <taxon>Tracheophyta</taxon>
        <taxon>Spermatophyta</taxon>
        <taxon>Magnoliopsida</taxon>
        <taxon>Liliopsida</taxon>
        <taxon>Asparagales</taxon>
        <taxon>Orchidaceae</taxon>
        <taxon>Orchidoideae</taxon>
        <taxon>Orchideae</taxon>
        <taxon>Orchidinae</taxon>
        <taxon>Platanthera</taxon>
    </lineage>
</organism>
<proteinExistence type="inferred from homology"/>
<evidence type="ECO:0000256" key="3">
    <source>
        <dbReference type="ARBA" id="ARBA00007249"/>
    </source>
</evidence>
<dbReference type="InterPro" id="IPR000795">
    <property type="entry name" value="T_Tr_GTP-bd_dom"/>
</dbReference>
<keyword evidence="12" id="KW-0648">Protein biosynthesis</keyword>
<evidence type="ECO:0000256" key="1">
    <source>
        <dbReference type="ARBA" id="ARBA00003982"/>
    </source>
</evidence>
<dbReference type="EMBL" id="JBBWWQ010000006">
    <property type="protein sequence ID" value="KAK8944538.1"/>
    <property type="molecule type" value="Genomic_DNA"/>
</dbReference>
<dbReference type="FunFam" id="2.40.30.10:FF:000020">
    <property type="entry name" value="Translation elongation factor EF-1"/>
    <property type="match status" value="1"/>
</dbReference>
<dbReference type="GO" id="GO:0003746">
    <property type="term" value="F:translation elongation factor activity"/>
    <property type="evidence" value="ECO:0007669"/>
    <property type="project" value="UniProtKB-KW"/>
</dbReference>
<evidence type="ECO:0000256" key="8">
    <source>
        <dbReference type="ARBA" id="ARBA00022833"/>
    </source>
</evidence>
<dbReference type="InterPro" id="IPR001876">
    <property type="entry name" value="Znf_RanBP2"/>
</dbReference>